<accession>A0A818QY27</accession>
<gene>
    <name evidence="2" type="ORF">FNK824_LOCUS5684</name>
</gene>
<evidence type="ECO:0000313" key="3">
    <source>
        <dbReference type="Proteomes" id="UP000663874"/>
    </source>
</evidence>
<organism evidence="2 3">
    <name type="scientific">Rotaria sordida</name>
    <dbReference type="NCBI Taxonomy" id="392033"/>
    <lineage>
        <taxon>Eukaryota</taxon>
        <taxon>Metazoa</taxon>
        <taxon>Spiralia</taxon>
        <taxon>Gnathifera</taxon>
        <taxon>Rotifera</taxon>
        <taxon>Eurotatoria</taxon>
        <taxon>Bdelloidea</taxon>
        <taxon>Philodinida</taxon>
        <taxon>Philodinidae</taxon>
        <taxon>Rotaria</taxon>
    </lineage>
</organism>
<comment type="caution">
    <text evidence="2">The sequence shown here is derived from an EMBL/GenBank/DDBJ whole genome shotgun (WGS) entry which is preliminary data.</text>
</comment>
<name>A0A818QY27_9BILA</name>
<feature type="compositionally biased region" description="Low complexity" evidence="1">
    <location>
        <begin position="295"/>
        <end position="305"/>
    </location>
</feature>
<dbReference type="AlphaFoldDB" id="A0A818QY27"/>
<sequence length="754" mass="88355">MSFFGSLSKKAVEKVYDLASKVEGGRDYLTSATNTVNTLVKGSDPRVHLKHGNIIQLFSRSSGRTIQIVMSKTNQLICNAIGGTGSYYSNACWMVIPTQNDRYYFHNNYNYLAIKYGQIVIIPLSMHQYPPPEAEFRVQDVLGSAHAIYLESVRTPGCFIGFNWDGEPCNEIKIETREKFAQLEIHLIADGSGGIQPELINTRVETFDTSAPPSYWEATNGKIMKRSIVINNSNDNKKINEYHKQQRKRSLEDSNLMMKLKKRRHLSPQYDNNITSSSMKIKTKQRSSLNNLIVRTKNTSQTSRKSSSRRYLFSTEHLNKINLPNWECISPNINQILSDKHTKSGVYAHEIHLIQQELEALLSMSMIRENILHSINFDNLNLKIHQHQQAEYIYSSKYIPKKFLPPLINHQQHQHNGPHILLDRQVSMTSITDAHIDKIWSDINTYYRQISLNDISTIKNFLEFNQQLKEKIFKYKNYYKNNKLTQLNIIEQLNKENFQDLLNLTQINPIITHYINRTALERFQTKLYEQVQHTSSMNKNQFSTKSLNYDFNSNLSLRCSPRLQPNYRTDLFSQPNFKSDDDDDDHRQSLILKRKKQTRFTSMNSSLSIKFQEHIQLVHDYLTDQHSFTNQYLKQQFINDIKLNKKRKTSIIKQQSKDIFESKLSTLISLLHECSSLSLYALKRANLQYNNEQTWKKLNKIEYDLDLLIQDIDKSNNSKNTKKTFQTLDHLLKDWKKYEYDFDNQFEQLFNINI</sequence>
<evidence type="ECO:0000313" key="2">
    <source>
        <dbReference type="EMBL" id="CAF3645418.1"/>
    </source>
</evidence>
<dbReference type="EMBL" id="CAJOBE010000464">
    <property type="protein sequence ID" value="CAF3645418.1"/>
    <property type="molecule type" value="Genomic_DNA"/>
</dbReference>
<dbReference type="Proteomes" id="UP000663874">
    <property type="component" value="Unassembled WGS sequence"/>
</dbReference>
<proteinExistence type="predicted"/>
<protein>
    <submittedName>
        <fullName evidence="2">Uncharacterized protein</fullName>
    </submittedName>
</protein>
<reference evidence="2" key="1">
    <citation type="submission" date="2021-02" db="EMBL/GenBank/DDBJ databases">
        <authorList>
            <person name="Nowell W R."/>
        </authorList>
    </citation>
    <scope>NUCLEOTIDE SEQUENCE</scope>
</reference>
<feature type="region of interest" description="Disordered" evidence="1">
    <location>
        <begin position="280"/>
        <end position="308"/>
    </location>
</feature>
<evidence type="ECO:0000256" key="1">
    <source>
        <dbReference type="SAM" id="MobiDB-lite"/>
    </source>
</evidence>
<feature type="compositionally biased region" description="Polar residues" evidence="1">
    <location>
        <begin position="280"/>
        <end position="293"/>
    </location>
</feature>